<gene>
    <name evidence="1" type="ORF">DENOEST_2496</name>
</gene>
<dbReference type="RefSeq" id="WP_145771258.1">
    <property type="nucleotide sequence ID" value="NZ_LR778301.1"/>
</dbReference>
<dbReference type="Proteomes" id="UP000515733">
    <property type="component" value="Chromosome"/>
</dbReference>
<evidence type="ECO:0008006" key="3">
    <source>
        <dbReference type="Google" id="ProtNLM"/>
    </source>
</evidence>
<name>A0A6S6XZP2_9PROT</name>
<dbReference type="Pfam" id="PF05545">
    <property type="entry name" value="FixQ"/>
    <property type="match status" value="1"/>
</dbReference>
<dbReference type="EMBL" id="LR778301">
    <property type="protein sequence ID" value="CAB1369661.1"/>
    <property type="molecule type" value="Genomic_DNA"/>
</dbReference>
<protein>
    <recommendedName>
        <fullName evidence="3">CcoQ/FixQ family Cbb3-type cytochrome c oxidase assembly chaperone</fullName>
    </recommendedName>
</protein>
<dbReference type="InterPro" id="IPR008621">
    <property type="entry name" value="Cbb3-typ_cyt_oxidase_comp"/>
</dbReference>
<keyword evidence="2" id="KW-1185">Reference proteome</keyword>
<dbReference type="OrthoDB" id="8604580at2"/>
<proteinExistence type="predicted"/>
<accession>A0A6S6XZP2</accession>
<evidence type="ECO:0000313" key="1">
    <source>
        <dbReference type="EMBL" id="CAB1369661.1"/>
    </source>
</evidence>
<reference evidence="1 2" key="1">
    <citation type="submission" date="2020-03" db="EMBL/GenBank/DDBJ databases">
        <authorList>
            <consortium name="Genoscope - CEA"/>
            <person name="William W."/>
        </authorList>
    </citation>
    <scope>NUCLEOTIDE SEQUENCE [LARGE SCALE GENOMIC DNA]</scope>
    <source>
        <strain evidence="2">DSM 16959</strain>
    </source>
</reference>
<sequence length="58" mass="6325">MDINDLRSMFTVLTFVLFVGIVWWAYSGQRKQAFDEAANLPLDDDSVPGGTGAGSTDK</sequence>
<dbReference type="CDD" id="cd01324">
    <property type="entry name" value="cbb3_Oxidase_CcoQ"/>
    <property type="match status" value="1"/>
</dbReference>
<organism evidence="1 2">
    <name type="scientific">Denitratisoma oestradiolicum</name>
    <dbReference type="NCBI Taxonomy" id="311182"/>
    <lineage>
        <taxon>Bacteria</taxon>
        <taxon>Pseudomonadati</taxon>
        <taxon>Pseudomonadota</taxon>
        <taxon>Betaproteobacteria</taxon>
        <taxon>Nitrosomonadales</taxon>
        <taxon>Sterolibacteriaceae</taxon>
        <taxon>Denitratisoma</taxon>
    </lineage>
</organism>
<dbReference type="KEGG" id="doe:DENOEST_2496"/>
<evidence type="ECO:0000313" key="2">
    <source>
        <dbReference type="Proteomes" id="UP000515733"/>
    </source>
</evidence>
<dbReference type="AlphaFoldDB" id="A0A6S6XZP2"/>